<protein>
    <recommendedName>
        <fullName evidence="1">F-box domain-containing protein</fullName>
    </recommendedName>
</protein>
<dbReference type="SMART" id="SM00256">
    <property type="entry name" value="FBOX"/>
    <property type="match status" value="1"/>
</dbReference>
<dbReference type="SUPFAM" id="SSF81383">
    <property type="entry name" value="F-box domain"/>
    <property type="match status" value="1"/>
</dbReference>
<dbReference type="InterPro" id="IPR036047">
    <property type="entry name" value="F-box-like_dom_sf"/>
</dbReference>
<sequence>MDGRIIWYPTKKRTLPKEESCVCSTKGAGRRRRLSFCTSRNPKSSSFEYLTDDLVTEILLRVPVKALHRSMCVSKHWLSLISSPSFARSYILTDHDNNMLLLFQTMSSTCLFTQVYALPLLPGSYDRASSIPFTFDFVVPLFPYVYDIINYYEDNLWEVTSRGGAGGHILS</sequence>
<dbReference type="PANTHER" id="PTHR31672:SF13">
    <property type="entry name" value="F-BOX PROTEIN CPR30-LIKE"/>
    <property type="match status" value="1"/>
</dbReference>
<accession>A0AAW1MWS7</accession>
<dbReference type="Proteomes" id="UP001443914">
    <property type="component" value="Unassembled WGS sequence"/>
</dbReference>
<dbReference type="AlphaFoldDB" id="A0AAW1MWS7"/>
<proteinExistence type="predicted"/>
<gene>
    <name evidence="2" type="ORF">RND81_02G241700</name>
</gene>
<dbReference type="CDD" id="cd22157">
    <property type="entry name" value="F-box_AtFBW1-like"/>
    <property type="match status" value="1"/>
</dbReference>
<feature type="domain" description="F-box" evidence="1">
    <location>
        <begin position="50"/>
        <end position="90"/>
    </location>
</feature>
<dbReference type="InterPro" id="IPR001810">
    <property type="entry name" value="F-box_dom"/>
</dbReference>
<reference evidence="2" key="1">
    <citation type="submission" date="2024-03" db="EMBL/GenBank/DDBJ databases">
        <title>WGS assembly of Saponaria officinalis var. Norfolk2.</title>
        <authorList>
            <person name="Jenkins J."/>
            <person name="Shu S."/>
            <person name="Grimwood J."/>
            <person name="Barry K."/>
            <person name="Goodstein D."/>
            <person name="Schmutz J."/>
            <person name="Leebens-Mack J."/>
            <person name="Osbourn A."/>
        </authorList>
    </citation>
    <scope>NUCLEOTIDE SEQUENCE [LARGE SCALE GENOMIC DNA]</scope>
    <source>
        <strain evidence="2">JIC</strain>
    </source>
</reference>
<keyword evidence="3" id="KW-1185">Reference proteome</keyword>
<organism evidence="2 3">
    <name type="scientific">Saponaria officinalis</name>
    <name type="common">Common soapwort</name>
    <name type="synonym">Lychnis saponaria</name>
    <dbReference type="NCBI Taxonomy" id="3572"/>
    <lineage>
        <taxon>Eukaryota</taxon>
        <taxon>Viridiplantae</taxon>
        <taxon>Streptophyta</taxon>
        <taxon>Embryophyta</taxon>
        <taxon>Tracheophyta</taxon>
        <taxon>Spermatophyta</taxon>
        <taxon>Magnoliopsida</taxon>
        <taxon>eudicotyledons</taxon>
        <taxon>Gunneridae</taxon>
        <taxon>Pentapetalae</taxon>
        <taxon>Caryophyllales</taxon>
        <taxon>Caryophyllaceae</taxon>
        <taxon>Caryophylleae</taxon>
        <taxon>Saponaria</taxon>
    </lineage>
</organism>
<name>A0AAW1MWS7_SAPOF</name>
<dbReference type="InterPro" id="IPR050796">
    <property type="entry name" value="SCF_F-box_component"/>
</dbReference>
<comment type="caution">
    <text evidence="2">The sequence shown here is derived from an EMBL/GenBank/DDBJ whole genome shotgun (WGS) entry which is preliminary data.</text>
</comment>
<dbReference type="EMBL" id="JBDFQZ010000002">
    <property type="protein sequence ID" value="KAK9751098.1"/>
    <property type="molecule type" value="Genomic_DNA"/>
</dbReference>
<evidence type="ECO:0000313" key="3">
    <source>
        <dbReference type="Proteomes" id="UP001443914"/>
    </source>
</evidence>
<dbReference type="Gene3D" id="1.20.1280.50">
    <property type="match status" value="1"/>
</dbReference>
<evidence type="ECO:0000313" key="2">
    <source>
        <dbReference type="EMBL" id="KAK9751098.1"/>
    </source>
</evidence>
<dbReference type="Pfam" id="PF00646">
    <property type="entry name" value="F-box"/>
    <property type="match status" value="1"/>
</dbReference>
<evidence type="ECO:0000259" key="1">
    <source>
        <dbReference type="SMART" id="SM00256"/>
    </source>
</evidence>
<dbReference type="PANTHER" id="PTHR31672">
    <property type="entry name" value="BNACNNG10540D PROTEIN"/>
    <property type="match status" value="1"/>
</dbReference>